<keyword evidence="1" id="KW-0732">Signal</keyword>
<feature type="chain" id="PRO_5032888644" evidence="1">
    <location>
        <begin position="32"/>
        <end position="220"/>
    </location>
</feature>
<dbReference type="RefSeq" id="WP_179604102.1">
    <property type="nucleotide sequence ID" value="NZ_BAABEH010000001.1"/>
</dbReference>
<dbReference type="AlphaFoldDB" id="A0A853CRZ1"/>
<proteinExistence type="predicted"/>
<accession>A0A853CRZ1</accession>
<comment type="caution">
    <text evidence="2">The sequence shown here is derived from an EMBL/GenBank/DDBJ whole genome shotgun (WGS) entry which is preliminary data.</text>
</comment>
<sequence length="220" mass="23261">MITRIKRWRVRSALAVLLTAAALVTASGAPAQGVPDDGTSSVRGFLAQYGADEATQDRLLAEYRAGRVWDSMSSSKQPVSTRSFTEADGAYTVGTYADGSIAVTRAEVPDPNVSDRAKGISGCGVSGKVYSNCKIDMWVGLVQMAFRASYNLGTNQVTNAYGAEYTILTACGASPSLNRPAANIARLNVAAQMCALPYATVFWLQLTVSGGSARVSWNDN</sequence>
<dbReference type="EMBL" id="JACCFL010000001">
    <property type="protein sequence ID" value="NYJ21994.1"/>
    <property type="molecule type" value="Genomic_DNA"/>
</dbReference>
<name>A0A853CRZ1_9MICO</name>
<dbReference type="Proteomes" id="UP000578352">
    <property type="component" value="Unassembled WGS sequence"/>
</dbReference>
<protein>
    <submittedName>
        <fullName evidence="2">Uncharacterized protein</fullName>
    </submittedName>
</protein>
<evidence type="ECO:0000313" key="2">
    <source>
        <dbReference type="EMBL" id="NYJ21994.1"/>
    </source>
</evidence>
<feature type="signal peptide" evidence="1">
    <location>
        <begin position="1"/>
        <end position="31"/>
    </location>
</feature>
<gene>
    <name evidence="2" type="ORF">HNR13_000281</name>
</gene>
<evidence type="ECO:0000256" key="1">
    <source>
        <dbReference type="SAM" id="SignalP"/>
    </source>
</evidence>
<evidence type="ECO:0000313" key="3">
    <source>
        <dbReference type="Proteomes" id="UP000578352"/>
    </source>
</evidence>
<organism evidence="2 3">
    <name type="scientific">Leifsonia shinshuensis</name>
    <dbReference type="NCBI Taxonomy" id="150026"/>
    <lineage>
        <taxon>Bacteria</taxon>
        <taxon>Bacillati</taxon>
        <taxon>Actinomycetota</taxon>
        <taxon>Actinomycetes</taxon>
        <taxon>Micrococcales</taxon>
        <taxon>Microbacteriaceae</taxon>
        <taxon>Leifsonia</taxon>
    </lineage>
</organism>
<reference evidence="2 3" key="1">
    <citation type="submission" date="2020-07" db="EMBL/GenBank/DDBJ databases">
        <title>Sequencing the genomes of 1000 actinobacteria strains.</title>
        <authorList>
            <person name="Klenk H.-P."/>
        </authorList>
    </citation>
    <scope>NUCLEOTIDE SEQUENCE [LARGE SCALE GENOMIC DNA]</scope>
    <source>
        <strain evidence="2 3">DSM 15165</strain>
    </source>
</reference>